<protein>
    <recommendedName>
        <fullName evidence="5">Bifunctional inhibitor/plant lipid transfer protein/seed storage helical domain-containing protein</fullName>
    </recommendedName>
</protein>
<dbReference type="PRINTS" id="PR00496">
    <property type="entry name" value="NAPIN"/>
</dbReference>
<comment type="caution">
    <text evidence="6">The sequence shown here is derived from an EMBL/GenBank/DDBJ whole genome shotgun (WGS) entry which is preliminary data.</text>
</comment>
<dbReference type="PANTHER" id="PTHR35496:SF4">
    <property type="entry name" value="2S SULFUR-RICH SEED STORAGE PROTEIN 2-LIKE"/>
    <property type="match status" value="1"/>
</dbReference>
<dbReference type="Gene3D" id="1.10.110.10">
    <property type="entry name" value="Plant lipid-transfer and hydrophobic proteins"/>
    <property type="match status" value="1"/>
</dbReference>
<name>A0ABD2Y7H7_9GENT</name>
<evidence type="ECO:0000256" key="1">
    <source>
        <dbReference type="ARBA" id="ARBA00008262"/>
    </source>
</evidence>
<sequence length="149" mass="17075">MAKLTVVLAVLLVAFLAIASAHRTTITTTVVEDEINPGQGGQRCQQKIQQQQQQLRHCQQYLSQTSPFELDMYPQQGQQQQQLRQCCQALQNFDEQCRCEAVKHAVRQLQQQGGGWQGEQMQQVMQKARTLPRMCNMEPQECQIRAVFV</sequence>
<evidence type="ECO:0000259" key="5">
    <source>
        <dbReference type="SMART" id="SM00499"/>
    </source>
</evidence>
<dbReference type="PANTHER" id="PTHR35496">
    <property type="entry name" value="2S SEED STORAGE PROTEIN 1-RELATED"/>
    <property type="match status" value="1"/>
</dbReference>
<evidence type="ECO:0000256" key="2">
    <source>
        <dbReference type="ARBA" id="ARBA00022761"/>
    </source>
</evidence>
<dbReference type="SUPFAM" id="SSF47699">
    <property type="entry name" value="Bifunctional inhibitor/lipid-transfer protein/seed storage 2S albumin"/>
    <property type="match status" value="1"/>
</dbReference>
<keyword evidence="7" id="KW-1185">Reference proteome</keyword>
<keyword evidence="4" id="KW-0732">Signal</keyword>
<reference evidence="6 7" key="1">
    <citation type="submission" date="2024-11" db="EMBL/GenBank/DDBJ databases">
        <title>A near-complete genome assembly of Cinchona calisaya.</title>
        <authorList>
            <person name="Lian D.C."/>
            <person name="Zhao X.W."/>
            <person name="Wei L."/>
        </authorList>
    </citation>
    <scope>NUCLEOTIDE SEQUENCE [LARGE SCALE GENOMIC DNA]</scope>
    <source>
        <tissue evidence="6">Nenye</tissue>
    </source>
</reference>
<feature type="domain" description="Bifunctional inhibitor/plant lipid transfer protein/seed storage helical" evidence="5">
    <location>
        <begin position="44"/>
        <end position="142"/>
    </location>
</feature>
<keyword evidence="3" id="KW-0708">Seed storage protein</keyword>
<evidence type="ECO:0000256" key="4">
    <source>
        <dbReference type="SAM" id="SignalP"/>
    </source>
</evidence>
<gene>
    <name evidence="6" type="ORF">ACH5RR_037893</name>
</gene>
<organism evidence="6 7">
    <name type="scientific">Cinchona calisaya</name>
    <dbReference type="NCBI Taxonomy" id="153742"/>
    <lineage>
        <taxon>Eukaryota</taxon>
        <taxon>Viridiplantae</taxon>
        <taxon>Streptophyta</taxon>
        <taxon>Embryophyta</taxon>
        <taxon>Tracheophyta</taxon>
        <taxon>Spermatophyta</taxon>
        <taxon>Magnoliopsida</taxon>
        <taxon>eudicotyledons</taxon>
        <taxon>Gunneridae</taxon>
        <taxon>Pentapetalae</taxon>
        <taxon>asterids</taxon>
        <taxon>lamiids</taxon>
        <taxon>Gentianales</taxon>
        <taxon>Rubiaceae</taxon>
        <taxon>Cinchonoideae</taxon>
        <taxon>Cinchoneae</taxon>
        <taxon>Cinchona</taxon>
    </lineage>
</organism>
<proteinExistence type="inferred from homology"/>
<evidence type="ECO:0000256" key="3">
    <source>
        <dbReference type="ARBA" id="ARBA00023129"/>
    </source>
</evidence>
<dbReference type="Proteomes" id="UP001630127">
    <property type="component" value="Unassembled WGS sequence"/>
</dbReference>
<dbReference type="InterPro" id="IPR000617">
    <property type="entry name" value="Napin/2SS/CON"/>
</dbReference>
<dbReference type="SMART" id="SM00499">
    <property type="entry name" value="AAI"/>
    <property type="match status" value="1"/>
</dbReference>
<keyword evidence="2" id="KW-0758">Storage protein</keyword>
<dbReference type="Pfam" id="PF00234">
    <property type="entry name" value="Tryp_alpha_amyl"/>
    <property type="match status" value="1"/>
</dbReference>
<dbReference type="AlphaFoldDB" id="A0ABD2Y7H7"/>
<evidence type="ECO:0000313" key="6">
    <source>
        <dbReference type="EMBL" id="KAL3503444.1"/>
    </source>
</evidence>
<feature type="chain" id="PRO_5044881343" description="Bifunctional inhibitor/plant lipid transfer protein/seed storage helical domain-containing protein" evidence="4">
    <location>
        <begin position="22"/>
        <end position="149"/>
    </location>
</feature>
<evidence type="ECO:0000313" key="7">
    <source>
        <dbReference type="Proteomes" id="UP001630127"/>
    </source>
</evidence>
<dbReference type="InterPro" id="IPR016140">
    <property type="entry name" value="Bifunc_inhib/LTP/seed_store"/>
</dbReference>
<feature type="signal peptide" evidence="4">
    <location>
        <begin position="1"/>
        <end position="21"/>
    </location>
</feature>
<comment type="similarity">
    <text evidence="1">Belongs to the 2S seed storage albumins family.</text>
</comment>
<dbReference type="EMBL" id="JBJUIK010000015">
    <property type="protein sequence ID" value="KAL3503444.1"/>
    <property type="molecule type" value="Genomic_DNA"/>
</dbReference>
<dbReference type="InterPro" id="IPR036312">
    <property type="entry name" value="Bifun_inhib/LTP/seed_sf"/>
</dbReference>
<accession>A0ABD2Y7H7</accession>
<dbReference type="GO" id="GO:0045735">
    <property type="term" value="F:nutrient reservoir activity"/>
    <property type="evidence" value="ECO:0007669"/>
    <property type="project" value="UniProtKB-KW"/>
</dbReference>